<evidence type="ECO:0000256" key="5">
    <source>
        <dbReference type="ARBA" id="ARBA00042398"/>
    </source>
</evidence>
<feature type="binding site" evidence="12">
    <location>
        <position position="51"/>
    </location>
    <ligand>
        <name>Mg(2+)</name>
        <dbReference type="ChEBI" id="CHEBI:18420"/>
        <label>1</label>
    </ligand>
</feature>
<evidence type="ECO:0000256" key="6">
    <source>
        <dbReference type="ARBA" id="ARBA00042471"/>
    </source>
</evidence>
<dbReference type="InterPro" id="IPR050792">
    <property type="entry name" value="ADP-ribosylglycohydrolase"/>
</dbReference>
<feature type="binding site" evidence="12">
    <location>
        <position position="53"/>
    </location>
    <ligand>
        <name>Mg(2+)</name>
        <dbReference type="ChEBI" id="CHEBI:18420"/>
        <label>1</label>
    </ligand>
</feature>
<evidence type="ECO:0000313" key="13">
    <source>
        <dbReference type="EMBL" id="ORY16497.1"/>
    </source>
</evidence>
<dbReference type="GO" id="GO:0046872">
    <property type="term" value="F:metal ion binding"/>
    <property type="evidence" value="ECO:0007669"/>
    <property type="project" value="UniProtKB-KW"/>
</dbReference>
<reference evidence="13 14" key="1">
    <citation type="submission" date="2016-08" db="EMBL/GenBank/DDBJ databases">
        <title>A Parts List for Fungal Cellulosomes Revealed by Comparative Genomics.</title>
        <authorList>
            <consortium name="DOE Joint Genome Institute"/>
            <person name="Haitjema C.H."/>
            <person name="Gilmore S.P."/>
            <person name="Henske J.K."/>
            <person name="Solomon K.V."/>
            <person name="De Groot R."/>
            <person name="Kuo A."/>
            <person name="Mondo S.J."/>
            <person name="Salamov A.A."/>
            <person name="Labutti K."/>
            <person name="Zhao Z."/>
            <person name="Chiniquy J."/>
            <person name="Barry K."/>
            <person name="Brewer H.M."/>
            <person name="Purvine S.O."/>
            <person name="Wright A.T."/>
            <person name="Boxma B."/>
            <person name="Van Alen T."/>
            <person name="Hackstein J.H."/>
            <person name="Baker S.E."/>
            <person name="Grigoriev I.V."/>
            <person name="O'Malley M.A."/>
        </authorList>
    </citation>
    <scope>NUCLEOTIDE SEQUENCE [LARGE SCALE GENOMIC DNA]</scope>
    <source>
        <strain evidence="13 14">G1</strain>
    </source>
</reference>
<proteinExistence type="inferred from homology"/>
<feature type="binding site" evidence="12">
    <location>
        <position position="265"/>
    </location>
    <ligand>
        <name>Mg(2+)</name>
        <dbReference type="ChEBI" id="CHEBI:18420"/>
        <label>1</label>
    </ligand>
</feature>
<evidence type="ECO:0000256" key="10">
    <source>
        <dbReference type="ARBA" id="ARBA00043193"/>
    </source>
</evidence>
<evidence type="ECO:0000256" key="11">
    <source>
        <dbReference type="ARBA" id="ARBA00049015"/>
    </source>
</evidence>
<keyword evidence="12" id="KW-0460">Magnesium</keyword>
<evidence type="ECO:0000256" key="4">
    <source>
        <dbReference type="ARBA" id="ARBA00041057"/>
    </source>
</evidence>
<organism evidence="13 14">
    <name type="scientific">Neocallimastix californiae</name>
    <dbReference type="NCBI Taxonomy" id="1754190"/>
    <lineage>
        <taxon>Eukaryota</taxon>
        <taxon>Fungi</taxon>
        <taxon>Fungi incertae sedis</taxon>
        <taxon>Chytridiomycota</taxon>
        <taxon>Chytridiomycota incertae sedis</taxon>
        <taxon>Neocallimastigomycetes</taxon>
        <taxon>Neocallimastigales</taxon>
        <taxon>Neocallimastigaceae</taxon>
        <taxon>Neocallimastix</taxon>
    </lineage>
</organism>
<dbReference type="SUPFAM" id="SSF101478">
    <property type="entry name" value="ADP-ribosylglycohydrolase"/>
    <property type="match status" value="1"/>
</dbReference>
<evidence type="ECO:0000256" key="9">
    <source>
        <dbReference type="ARBA" id="ARBA00043187"/>
    </source>
</evidence>
<comment type="cofactor">
    <cofactor evidence="12">
        <name>Mg(2+)</name>
        <dbReference type="ChEBI" id="CHEBI:18420"/>
    </cofactor>
    <text evidence="12">Binds 2 magnesium ions per subunit.</text>
</comment>
<comment type="caution">
    <text evidence="13">The sequence shown here is derived from an EMBL/GenBank/DDBJ whole genome shotgun (WGS) entry which is preliminary data.</text>
</comment>
<gene>
    <name evidence="13" type="ORF">LY90DRAFT_708406</name>
</gene>
<name>A0A1Y2A2G4_9FUNG</name>
<feature type="binding site" evidence="12">
    <location>
        <position position="52"/>
    </location>
    <ligand>
        <name>Mg(2+)</name>
        <dbReference type="ChEBI" id="CHEBI:18420"/>
        <label>1</label>
    </ligand>
</feature>
<dbReference type="InterPro" id="IPR036705">
    <property type="entry name" value="Ribosyl_crysJ1_sf"/>
</dbReference>
<dbReference type="Proteomes" id="UP000193920">
    <property type="component" value="Unassembled WGS sequence"/>
</dbReference>
<evidence type="ECO:0000256" key="1">
    <source>
        <dbReference type="ARBA" id="ARBA00010702"/>
    </source>
</evidence>
<evidence type="ECO:0000256" key="12">
    <source>
        <dbReference type="PIRSR" id="PIRSR605502-1"/>
    </source>
</evidence>
<comment type="catalytic activity">
    <reaction evidence="11">
        <text>alpha-NAD(+) + H2O = ADP-D-ribose + nicotinamide + H(+)</text>
        <dbReference type="Rhea" id="RHEA:68792"/>
        <dbReference type="ChEBI" id="CHEBI:15377"/>
        <dbReference type="ChEBI" id="CHEBI:15378"/>
        <dbReference type="ChEBI" id="CHEBI:17154"/>
        <dbReference type="ChEBI" id="CHEBI:57967"/>
        <dbReference type="ChEBI" id="CHEBI:77017"/>
    </reaction>
</comment>
<protein>
    <recommendedName>
        <fullName evidence="4">ADP-ribosylhydrolase ARH3</fullName>
        <ecNumber evidence="2">3.2.1.143</ecNumber>
    </recommendedName>
    <alternativeName>
        <fullName evidence="5">ADP-ribose glycohydrolase ARH3</fullName>
    </alternativeName>
    <alternativeName>
        <fullName evidence="6">ADP-ribosylhydrolase 3</fullName>
    </alternativeName>
    <alternativeName>
        <fullName evidence="9">O-acetyl-ADP-ribose deacetylase ARH3</fullName>
    </alternativeName>
    <alternativeName>
        <fullName evidence="10">Poly(ADP-ribose) glycohydrolase ARH3</fullName>
    </alternativeName>
    <alternativeName>
        <fullName evidence="8">[Protein ADP-ribosylarginine] hydrolase-like protein 2</fullName>
    </alternativeName>
    <alternativeName>
        <fullName evidence="7">[Protein ADP-ribosylserine] hydrolase</fullName>
    </alternativeName>
</protein>
<dbReference type="STRING" id="1754190.A0A1Y2A2G4"/>
<feature type="binding site" evidence="12">
    <location>
        <position position="266"/>
    </location>
    <ligand>
        <name>Mg(2+)</name>
        <dbReference type="ChEBI" id="CHEBI:18420"/>
        <label>1</label>
    </ligand>
</feature>
<evidence type="ECO:0000256" key="2">
    <source>
        <dbReference type="ARBA" id="ARBA00012255"/>
    </source>
</evidence>
<dbReference type="AlphaFoldDB" id="A0A1Y2A2G4"/>
<evidence type="ECO:0000256" key="8">
    <source>
        <dbReference type="ARBA" id="ARBA00042850"/>
    </source>
</evidence>
<comment type="similarity">
    <text evidence="1">Belongs to the ADP-ribosylglycohydrolase family.</text>
</comment>
<keyword evidence="12" id="KW-0479">Metal-binding</keyword>
<keyword evidence="3" id="KW-0378">Hydrolase</keyword>
<evidence type="ECO:0000256" key="7">
    <source>
        <dbReference type="ARBA" id="ARBA00042722"/>
    </source>
</evidence>
<feature type="binding site" evidence="12">
    <location>
        <position position="263"/>
    </location>
    <ligand>
        <name>Mg(2+)</name>
        <dbReference type="ChEBI" id="CHEBI:18420"/>
        <label>1</label>
    </ligand>
</feature>
<dbReference type="Gene3D" id="1.10.4080.10">
    <property type="entry name" value="ADP-ribosylation/Crystallin J1"/>
    <property type="match status" value="1"/>
</dbReference>
<evidence type="ECO:0000256" key="3">
    <source>
        <dbReference type="ARBA" id="ARBA00022801"/>
    </source>
</evidence>
<dbReference type="EC" id="3.2.1.143" evidence="2"/>
<dbReference type="Pfam" id="PF03747">
    <property type="entry name" value="ADP_ribosyl_GH"/>
    <property type="match status" value="1"/>
</dbReference>
<dbReference type="OrthoDB" id="2021138at2759"/>
<dbReference type="GO" id="GO:0004649">
    <property type="term" value="F:poly(ADP-ribose) glycohydrolase activity"/>
    <property type="evidence" value="ECO:0007669"/>
    <property type="project" value="UniProtKB-EC"/>
</dbReference>
<dbReference type="InterPro" id="IPR005502">
    <property type="entry name" value="Ribosyl_crysJ1"/>
</dbReference>
<evidence type="ECO:0000313" key="14">
    <source>
        <dbReference type="Proteomes" id="UP000193920"/>
    </source>
</evidence>
<accession>A0A1Y2A2G4</accession>
<sequence length="311" mass="35335">MDKIKDGIYGFVMGDALGVPVEFYSRFELKQRPVTEMRANGSYKFPKGIWSDDTAMTLATMDSIIHKKVIDYNDMADKFCSWLFNANYTATNKTFGYGVTTQIALNKYHNNKIDATQCGSKGNESNGNGSLMRILPIAFYCYYKHIEDPEILEIVKNVSCITHAHEVSVMGCYIYVKYVINLLNGKDKKESYETIQKLDYSMFKETSQKIYSRIIKQDISILKENEIKSTGYIVDSLEAGLWCILQKNELKETILLAVNLGNDTDTIGAITGSMAGIIYGYDKIPTNWIEDLKNKELLDKLISKFSDTMKN</sequence>
<keyword evidence="14" id="KW-1185">Reference proteome</keyword>
<dbReference type="PANTHER" id="PTHR16222:SF24">
    <property type="entry name" value="ADP-RIBOSYLHYDROLASE ARH3"/>
    <property type="match status" value="1"/>
</dbReference>
<dbReference type="EMBL" id="MCOG01000332">
    <property type="protein sequence ID" value="ORY16497.1"/>
    <property type="molecule type" value="Genomic_DNA"/>
</dbReference>
<dbReference type="PANTHER" id="PTHR16222">
    <property type="entry name" value="ADP-RIBOSYLGLYCOHYDROLASE"/>
    <property type="match status" value="1"/>
</dbReference>